<dbReference type="GO" id="GO:0016979">
    <property type="term" value="F:lipoate-protein ligase activity"/>
    <property type="evidence" value="ECO:0007669"/>
    <property type="project" value="UniProtKB-EC"/>
</dbReference>
<dbReference type="Pfam" id="PF10437">
    <property type="entry name" value="Lip_prot_lig_C"/>
    <property type="match status" value="1"/>
</dbReference>
<evidence type="ECO:0000259" key="8">
    <source>
        <dbReference type="Pfam" id="PF10437"/>
    </source>
</evidence>
<name>A0A7J6RL34_PEROL</name>
<evidence type="ECO:0000256" key="5">
    <source>
        <dbReference type="ARBA" id="ARBA00022741"/>
    </source>
</evidence>
<keyword evidence="4" id="KW-0436">Ligase</keyword>
<keyword evidence="5" id="KW-0547">Nucleotide-binding</keyword>
<dbReference type="Gene3D" id="3.30.390.50">
    <property type="entry name" value="CO dehydrogenase flavoprotein, C-terminal domain"/>
    <property type="match status" value="1"/>
</dbReference>
<dbReference type="SUPFAM" id="SSF82649">
    <property type="entry name" value="SufE/NifU"/>
    <property type="match status" value="1"/>
</dbReference>
<dbReference type="Proteomes" id="UP000574390">
    <property type="component" value="Unassembled WGS sequence"/>
</dbReference>
<dbReference type="AlphaFoldDB" id="A0A7J6RL34"/>
<comment type="caution">
    <text evidence="9">The sequence shown here is derived from an EMBL/GenBank/DDBJ whole genome shotgun (WGS) entry which is preliminary data.</text>
</comment>
<sequence>KAFVEANPHCQEVITRTLTGDAVAESDVENDEVFTEHYEKLKDWAWRFGSTPEFSHNMTGRVDGVANFDVSASTRGQRKDSRPHWEALQVESFVVTFEVARDVFIVKDIQLSSCIASYLSRSSWLLKGNCARSFALARFERSPLTANFAAYDITVRVLLYEDSDFRVHIDVIKGRIMECRIFTDALYPDVIGMLEEALRGTTVAELLS</sequence>
<dbReference type="InterPro" id="IPR019491">
    <property type="entry name" value="Lipoate_protein_ligase_C"/>
</dbReference>
<reference evidence="9 10" key="1">
    <citation type="submission" date="2020-04" db="EMBL/GenBank/DDBJ databases">
        <title>Perkinsus olseni comparative genomics.</title>
        <authorList>
            <person name="Bogema D.R."/>
        </authorList>
    </citation>
    <scope>NUCLEOTIDE SEQUENCE [LARGE SCALE GENOMIC DNA]</scope>
    <source>
        <strain evidence="9">ATCC PRA-205</strain>
    </source>
</reference>
<evidence type="ECO:0000256" key="7">
    <source>
        <dbReference type="ARBA" id="ARBA00048037"/>
    </source>
</evidence>
<dbReference type="EC" id="6.3.1.20" evidence="3"/>
<dbReference type="GO" id="GO:0005524">
    <property type="term" value="F:ATP binding"/>
    <property type="evidence" value="ECO:0007669"/>
    <property type="project" value="UniProtKB-KW"/>
</dbReference>
<protein>
    <recommendedName>
        <fullName evidence="3">lipoate--protein ligase</fullName>
        <ecNumber evidence="3">6.3.1.20</ecNumber>
    </recommendedName>
</protein>
<proteinExistence type="predicted"/>
<dbReference type="GO" id="GO:0009249">
    <property type="term" value="P:protein lipoylation"/>
    <property type="evidence" value="ECO:0007669"/>
    <property type="project" value="UniProtKB-ARBA"/>
</dbReference>
<evidence type="ECO:0000313" key="9">
    <source>
        <dbReference type="EMBL" id="KAF4721559.1"/>
    </source>
</evidence>
<dbReference type="UniPathway" id="UPA00537">
    <property type="reaction ID" value="UER00594"/>
</dbReference>
<feature type="non-terminal residue" evidence="9">
    <location>
        <position position="208"/>
    </location>
</feature>
<gene>
    <name evidence="9" type="ORF">FOZ62_006902</name>
</gene>
<dbReference type="EMBL" id="JABANM010021222">
    <property type="protein sequence ID" value="KAF4721559.1"/>
    <property type="molecule type" value="Genomic_DNA"/>
</dbReference>
<comment type="catalytic activity">
    <reaction evidence="7">
        <text>L-lysyl-[lipoyl-carrier protein] + (R)-lipoate + ATP = N(6)-[(R)-lipoyl]-L-lysyl-[lipoyl-carrier protein] + AMP + diphosphate + H(+)</text>
        <dbReference type="Rhea" id="RHEA:49288"/>
        <dbReference type="Rhea" id="RHEA-COMP:10500"/>
        <dbReference type="Rhea" id="RHEA-COMP:10502"/>
        <dbReference type="ChEBI" id="CHEBI:15378"/>
        <dbReference type="ChEBI" id="CHEBI:29969"/>
        <dbReference type="ChEBI" id="CHEBI:30616"/>
        <dbReference type="ChEBI" id="CHEBI:33019"/>
        <dbReference type="ChEBI" id="CHEBI:83088"/>
        <dbReference type="ChEBI" id="CHEBI:83099"/>
        <dbReference type="ChEBI" id="CHEBI:456215"/>
        <dbReference type="EC" id="6.3.1.20"/>
    </reaction>
</comment>
<evidence type="ECO:0000256" key="6">
    <source>
        <dbReference type="ARBA" id="ARBA00022840"/>
    </source>
</evidence>
<organism evidence="9 10">
    <name type="scientific">Perkinsus olseni</name>
    <name type="common">Perkinsus atlanticus</name>
    <dbReference type="NCBI Taxonomy" id="32597"/>
    <lineage>
        <taxon>Eukaryota</taxon>
        <taxon>Sar</taxon>
        <taxon>Alveolata</taxon>
        <taxon>Perkinsozoa</taxon>
        <taxon>Perkinsea</taxon>
        <taxon>Perkinsida</taxon>
        <taxon>Perkinsidae</taxon>
        <taxon>Perkinsus</taxon>
    </lineage>
</organism>
<evidence type="ECO:0000256" key="2">
    <source>
        <dbReference type="ARBA" id="ARBA00005124"/>
    </source>
</evidence>
<evidence type="ECO:0000256" key="4">
    <source>
        <dbReference type="ARBA" id="ARBA00022598"/>
    </source>
</evidence>
<comment type="pathway">
    <text evidence="1">Protein modification; protein lipoylation via exogenous pathway; protein N(6)-(lipoyl)lysine from lipoate: step 2/2.</text>
</comment>
<evidence type="ECO:0000256" key="3">
    <source>
        <dbReference type="ARBA" id="ARBA00012367"/>
    </source>
</evidence>
<feature type="domain" description="Lipoate protein ligase C-terminal" evidence="8">
    <location>
        <begin position="165"/>
        <end position="203"/>
    </location>
</feature>
<accession>A0A7J6RL34</accession>
<comment type="pathway">
    <text evidence="2">Protein modification; protein lipoylation via exogenous pathway; protein N(6)-(lipoyl)lysine from lipoate: step 1/2.</text>
</comment>
<evidence type="ECO:0000313" key="10">
    <source>
        <dbReference type="Proteomes" id="UP000574390"/>
    </source>
</evidence>
<evidence type="ECO:0000256" key="1">
    <source>
        <dbReference type="ARBA" id="ARBA00005085"/>
    </source>
</evidence>
<keyword evidence="6" id="KW-0067">ATP-binding</keyword>